<dbReference type="AlphaFoldDB" id="A0A0A0LG00"/>
<dbReference type="PANTHER" id="PTHR12286">
    <property type="entry name" value="SACCHAROPINE DEHYDROGENASE-LIKE OXIDOREDUCTASE"/>
    <property type="match status" value="1"/>
</dbReference>
<evidence type="ECO:0000313" key="1">
    <source>
        <dbReference type="EMBL" id="KGN59527.1"/>
    </source>
</evidence>
<dbReference type="Gramene" id="KGN59527">
    <property type="protein sequence ID" value="KGN59527"/>
    <property type="gene ID" value="Csa_3G824480"/>
</dbReference>
<gene>
    <name evidence="1" type="ORF">Csa_3G824480</name>
</gene>
<proteinExistence type="predicted"/>
<keyword evidence="2" id="KW-1185">Reference proteome</keyword>
<sequence length="100" mass="11080">MEAEYDERAVESGSLVVSGCGFDSVPTKLGLIFNLRQWVGKSTPSWVEAYVNVECNGGMAYNFGTYESTVLDVTNVDALVQLRQSRTPRRRSKVSKIISL</sequence>
<dbReference type="Proteomes" id="UP000029981">
    <property type="component" value="Chromosome 3"/>
</dbReference>
<reference evidence="1 2" key="2">
    <citation type="journal article" date="2009" name="PLoS ONE">
        <title>An integrated genetic and cytogenetic map of the cucumber genome.</title>
        <authorList>
            <person name="Ren Y."/>
            <person name="Zhang Z."/>
            <person name="Liu J."/>
            <person name="Staub J.E."/>
            <person name="Han Y."/>
            <person name="Cheng Z."/>
            <person name="Li X."/>
            <person name="Lu J."/>
            <person name="Miao H."/>
            <person name="Kang H."/>
            <person name="Xie B."/>
            <person name="Gu X."/>
            <person name="Wang X."/>
            <person name="Du Y."/>
            <person name="Jin W."/>
            <person name="Huang S."/>
        </authorList>
    </citation>
    <scope>NUCLEOTIDE SEQUENCE [LARGE SCALE GENOMIC DNA]</scope>
    <source>
        <strain evidence="2">cv. 9930</strain>
    </source>
</reference>
<organism evidence="1 2">
    <name type="scientific">Cucumis sativus</name>
    <name type="common">Cucumber</name>
    <dbReference type="NCBI Taxonomy" id="3659"/>
    <lineage>
        <taxon>Eukaryota</taxon>
        <taxon>Viridiplantae</taxon>
        <taxon>Streptophyta</taxon>
        <taxon>Embryophyta</taxon>
        <taxon>Tracheophyta</taxon>
        <taxon>Spermatophyta</taxon>
        <taxon>Magnoliopsida</taxon>
        <taxon>eudicotyledons</taxon>
        <taxon>Gunneridae</taxon>
        <taxon>Pentapetalae</taxon>
        <taxon>rosids</taxon>
        <taxon>fabids</taxon>
        <taxon>Cucurbitales</taxon>
        <taxon>Cucurbitaceae</taxon>
        <taxon>Benincaseae</taxon>
        <taxon>Cucumis</taxon>
    </lineage>
</organism>
<name>A0A0A0LG00_CUCSA</name>
<reference evidence="1 2" key="1">
    <citation type="journal article" date="2009" name="Nat. Genet.">
        <title>The genome of the cucumber, Cucumis sativus L.</title>
        <authorList>
            <person name="Huang S."/>
            <person name="Li R."/>
            <person name="Zhang Z."/>
            <person name="Li L."/>
            <person name="Gu X."/>
            <person name="Fan W."/>
            <person name="Lucas W.J."/>
            <person name="Wang X."/>
            <person name="Xie B."/>
            <person name="Ni P."/>
            <person name="Ren Y."/>
            <person name="Zhu H."/>
            <person name="Li J."/>
            <person name="Lin K."/>
            <person name="Jin W."/>
            <person name="Fei Z."/>
            <person name="Li G."/>
            <person name="Staub J."/>
            <person name="Kilian A."/>
            <person name="van der Vossen E.A."/>
            <person name="Wu Y."/>
            <person name="Guo J."/>
            <person name="He J."/>
            <person name="Jia Z."/>
            <person name="Ren Y."/>
            <person name="Tian G."/>
            <person name="Lu Y."/>
            <person name="Ruan J."/>
            <person name="Qian W."/>
            <person name="Wang M."/>
            <person name="Huang Q."/>
            <person name="Li B."/>
            <person name="Xuan Z."/>
            <person name="Cao J."/>
            <person name="Asan"/>
            <person name="Wu Z."/>
            <person name="Zhang J."/>
            <person name="Cai Q."/>
            <person name="Bai Y."/>
            <person name="Zhao B."/>
            <person name="Han Y."/>
            <person name="Li Y."/>
            <person name="Li X."/>
            <person name="Wang S."/>
            <person name="Shi Q."/>
            <person name="Liu S."/>
            <person name="Cho W.K."/>
            <person name="Kim J.Y."/>
            <person name="Xu Y."/>
            <person name="Heller-Uszynska K."/>
            <person name="Miao H."/>
            <person name="Cheng Z."/>
            <person name="Zhang S."/>
            <person name="Wu J."/>
            <person name="Yang Y."/>
            <person name="Kang H."/>
            <person name="Li M."/>
            <person name="Liang H."/>
            <person name="Ren X."/>
            <person name="Shi Z."/>
            <person name="Wen M."/>
            <person name="Jian M."/>
            <person name="Yang H."/>
            <person name="Zhang G."/>
            <person name="Yang Z."/>
            <person name="Chen R."/>
            <person name="Liu S."/>
            <person name="Li J."/>
            <person name="Ma L."/>
            <person name="Liu H."/>
            <person name="Zhou Y."/>
            <person name="Zhao J."/>
            <person name="Fang X."/>
            <person name="Li G."/>
            <person name="Fang L."/>
            <person name="Li Y."/>
            <person name="Liu D."/>
            <person name="Zheng H."/>
            <person name="Zhang Y."/>
            <person name="Qin N."/>
            <person name="Li Z."/>
            <person name="Yang G."/>
            <person name="Yang S."/>
            <person name="Bolund L."/>
            <person name="Kristiansen K."/>
            <person name="Zheng H."/>
            <person name="Li S."/>
            <person name="Zhang X."/>
            <person name="Yang H."/>
            <person name="Wang J."/>
            <person name="Sun R."/>
            <person name="Zhang B."/>
            <person name="Jiang S."/>
            <person name="Wang J."/>
            <person name="Du Y."/>
            <person name="Li S."/>
        </authorList>
    </citation>
    <scope>NUCLEOTIDE SEQUENCE [LARGE SCALE GENOMIC DNA]</scope>
    <source>
        <strain evidence="2">cv. 9930</strain>
    </source>
</reference>
<accession>A0A0A0LG00</accession>
<dbReference type="InterPro" id="IPR051276">
    <property type="entry name" value="Saccharopine_DH-like_oxidrdct"/>
</dbReference>
<dbReference type="EMBL" id="CM002924">
    <property type="protein sequence ID" value="KGN59527.1"/>
    <property type="molecule type" value="Genomic_DNA"/>
</dbReference>
<reference evidence="1 2" key="3">
    <citation type="journal article" date="2010" name="BMC Genomics">
        <title>Transcriptome sequencing and comparative analysis of cucumber flowers with different sex types.</title>
        <authorList>
            <person name="Guo S."/>
            <person name="Zheng Y."/>
            <person name="Joung J.G."/>
            <person name="Liu S."/>
            <person name="Zhang Z."/>
            <person name="Crasta O.R."/>
            <person name="Sobral B.W."/>
            <person name="Xu Y."/>
            <person name="Huang S."/>
            <person name="Fei Z."/>
        </authorList>
    </citation>
    <scope>NUCLEOTIDE SEQUENCE [LARGE SCALE GENOMIC DNA]</scope>
    <source>
        <strain evidence="2">cv. 9930</strain>
    </source>
</reference>
<reference evidence="1 2" key="4">
    <citation type="journal article" date="2011" name="BMC Genomics">
        <title>RNA-Seq improves annotation of protein-coding genes in the cucumber genome.</title>
        <authorList>
            <person name="Li Z."/>
            <person name="Zhang Z."/>
            <person name="Yan P."/>
            <person name="Huang S."/>
            <person name="Fei Z."/>
            <person name="Lin K."/>
        </authorList>
    </citation>
    <scope>NUCLEOTIDE SEQUENCE [LARGE SCALE GENOMIC DNA]</scope>
    <source>
        <strain evidence="2">cv. 9930</strain>
    </source>
</reference>
<protein>
    <submittedName>
        <fullName evidence="1">Uncharacterized protein</fullName>
    </submittedName>
</protein>
<evidence type="ECO:0000313" key="2">
    <source>
        <dbReference type="Proteomes" id="UP000029981"/>
    </source>
</evidence>
<dbReference type="PANTHER" id="PTHR12286:SF5">
    <property type="entry name" value="SACCHAROPINE DEHYDROGENASE-LIKE OXIDOREDUCTASE"/>
    <property type="match status" value="1"/>
</dbReference>